<evidence type="ECO:0000256" key="4">
    <source>
        <dbReference type="ARBA" id="ARBA00012439"/>
    </source>
</evidence>
<comment type="similarity">
    <text evidence="2 18">Belongs to the FPP/GGPP synthase family.</text>
</comment>
<evidence type="ECO:0000313" key="21">
    <source>
        <dbReference type="Proteomes" id="UP001480595"/>
    </source>
</evidence>
<dbReference type="PANTHER" id="PTHR12001:SF70">
    <property type="entry name" value="PYROPHOSPHATE SYNTHETASE ATMG, PUTATIVE (AFU_ORTHOLOGUE AFUA_8G02400)-RELATED"/>
    <property type="match status" value="1"/>
</dbReference>
<comment type="caution">
    <text evidence="20">The sequence shown here is derived from an EMBL/GenBank/DDBJ whole genome shotgun (WGS) entry which is preliminary data.</text>
</comment>
<evidence type="ECO:0000256" key="16">
    <source>
        <dbReference type="ARBA" id="ARBA00049291"/>
    </source>
</evidence>
<dbReference type="GeneID" id="92088829"/>
<feature type="region of interest" description="Disordered" evidence="19">
    <location>
        <begin position="1"/>
        <end position="31"/>
    </location>
</feature>
<gene>
    <name evidence="20" type="ORF">PG994_004357</name>
</gene>
<dbReference type="CDD" id="cd00685">
    <property type="entry name" value="Trans_IPPS_HT"/>
    <property type="match status" value="1"/>
</dbReference>
<keyword evidence="8" id="KW-0460">Magnesium</keyword>
<comment type="catalytic activity">
    <reaction evidence="16">
        <text>isopentenyl diphosphate + dimethylallyl diphosphate = (2E)-geranyl diphosphate + diphosphate</text>
        <dbReference type="Rhea" id="RHEA:22408"/>
        <dbReference type="ChEBI" id="CHEBI:33019"/>
        <dbReference type="ChEBI" id="CHEBI:57623"/>
        <dbReference type="ChEBI" id="CHEBI:58057"/>
        <dbReference type="ChEBI" id="CHEBI:128769"/>
        <dbReference type="EC" id="2.5.1.1"/>
    </reaction>
</comment>
<keyword evidence="21" id="KW-1185">Reference proteome</keyword>
<dbReference type="Pfam" id="PF00348">
    <property type="entry name" value="polyprenyl_synt"/>
    <property type="match status" value="1"/>
</dbReference>
<evidence type="ECO:0000256" key="3">
    <source>
        <dbReference type="ARBA" id="ARBA00012382"/>
    </source>
</evidence>
<feature type="compositionally biased region" description="Polar residues" evidence="19">
    <location>
        <begin position="1"/>
        <end position="26"/>
    </location>
</feature>
<dbReference type="PROSITE" id="PS00723">
    <property type="entry name" value="POLYPRENYL_SYNTHASE_1"/>
    <property type="match status" value="1"/>
</dbReference>
<accession>A0ABR1VUE2</accession>
<evidence type="ECO:0000256" key="15">
    <source>
        <dbReference type="ARBA" id="ARBA00048119"/>
    </source>
</evidence>
<dbReference type="InterPro" id="IPR000092">
    <property type="entry name" value="Polyprenyl_synt"/>
</dbReference>
<evidence type="ECO:0000256" key="11">
    <source>
        <dbReference type="ARBA" id="ARBA00032424"/>
    </source>
</evidence>
<evidence type="ECO:0000256" key="14">
    <source>
        <dbReference type="ARBA" id="ARBA00033096"/>
    </source>
</evidence>
<evidence type="ECO:0000256" key="9">
    <source>
        <dbReference type="ARBA" id="ARBA00032052"/>
    </source>
</evidence>
<dbReference type="Gene3D" id="1.10.600.10">
    <property type="entry name" value="Farnesyl Diphosphate Synthase"/>
    <property type="match status" value="1"/>
</dbReference>
<comment type="catalytic activity">
    <reaction evidence="17">
        <text>isopentenyl diphosphate + (2E)-geranyl diphosphate = (2E,6E)-farnesyl diphosphate + diphosphate</text>
        <dbReference type="Rhea" id="RHEA:19361"/>
        <dbReference type="ChEBI" id="CHEBI:33019"/>
        <dbReference type="ChEBI" id="CHEBI:58057"/>
        <dbReference type="ChEBI" id="CHEBI:128769"/>
        <dbReference type="ChEBI" id="CHEBI:175763"/>
        <dbReference type="EC" id="2.5.1.10"/>
    </reaction>
</comment>
<protein>
    <recommendedName>
        <fullName evidence="13">(2E,6E)-farnesyl diphosphate synthase</fullName>
        <ecNumber evidence="5">2.5.1.1</ecNumber>
        <ecNumber evidence="4">2.5.1.10</ecNumber>
        <ecNumber evidence="3">2.5.1.29</ecNumber>
    </recommendedName>
    <alternativeName>
        <fullName evidence="12">Dimethylallyltranstransferase</fullName>
    </alternativeName>
    <alternativeName>
        <fullName evidence="11">Farnesyl diphosphate synthase</fullName>
    </alternativeName>
    <alternativeName>
        <fullName evidence="9">Farnesyltranstransferase</fullName>
    </alternativeName>
    <alternativeName>
        <fullName evidence="14">Geranylgeranyl diphosphate synthase</fullName>
    </alternativeName>
    <alternativeName>
        <fullName evidence="10">Geranyltranstransferase</fullName>
    </alternativeName>
</protein>
<sequence>MTNTLADQPQQLPASVGLSGSATSQAEPAGSSEKILRAPIDYLLTIPGKDVRGKMMDAFNQWLQIPEEKLEIIKEVIKLLHTASLLIDDIQDNSRLRRGLPVAHSIFGVAQTINTANYAYFLAQQELNKLECASAYEVFTEELLRLHRGQGMDIYWRDSSLCPTEEEYFEMVGNKTGGLFRLAVRLMQLASSKNCDFVPFVNVLGVLFQIRDDYLNLQSDLYTKNKGFGEDLTEGKFSSPSSTASAPTWPASRCRVSSSSAQDEDVKRYAISYIESTGSFEHCRRKIEELVCEARACVQDMSPEDAKVAEAIMAMVGLGAGGLSV</sequence>
<keyword evidence="7" id="KW-0479">Metal-binding</keyword>
<dbReference type="Proteomes" id="UP001480595">
    <property type="component" value="Unassembled WGS sequence"/>
</dbReference>
<dbReference type="EC" id="2.5.1.10" evidence="4"/>
<evidence type="ECO:0000256" key="12">
    <source>
        <dbReference type="ARBA" id="ARBA00032448"/>
    </source>
</evidence>
<dbReference type="SUPFAM" id="SSF48576">
    <property type="entry name" value="Terpenoid synthases"/>
    <property type="match status" value="1"/>
</dbReference>
<reference evidence="20 21" key="1">
    <citation type="submission" date="2023-01" db="EMBL/GenBank/DDBJ databases">
        <title>Analysis of 21 Apiospora genomes using comparative genomics revels a genus with tremendous synthesis potential of carbohydrate active enzymes and secondary metabolites.</title>
        <authorList>
            <person name="Sorensen T."/>
        </authorList>
    </citation>
    <scope>NUCLEOTIDE SEQUENCE [LARGE SCALE GENOMIC DNA]</scope>
    <source>
        <strain evidence="20 21">CBS 135458</strain>
    </source>
</reference>
<evidence type="ECO:0000256" key="7">
    <source>
        <dbReference type="ARBA" id="ARBA00022723"/>
    </source>
</evidence>
<dbReference type="EC" id="2.5.1.1" evidence="5"/>
<evidence type="ECO:0000256" key="10">
    <source>
        <dbReference type="ARBA" id="ARBA00032380"/>
    </source>
</evidence>
<organism evidence="20 21">
    <name type="scientific">Apiospora phragmitis</name>
    <dbReference type="NCBI Taxonomy" id="2905665"/>
    <lineage>
        <taxon>Eukaryota</taxon>
        <taxon>Fungi</taxon>
        <taxon>Dikarya</taxon>
        <taxon>Ascomycota</taxon>
        <taxon>Pezizomycotina</taxon>
        <taxon>Sordariomycetes</taxon>
        <taxon>Xylariomycetidae</taxon>
        <taxon>Amphisphaeriales</taxon>
        <taxon>Apiosporaceae</taxon>
        <taxon>Apiospora</taxon>
    </lineage>
</organism>
<dbReference type="SFLD" id="SFLDS00005">
    <property type="entry name" value="Isoprenoid_Synthase_Type_I"/>
    <property type="match status" value="1"/>
</dbReference>
<dbReference type="EMBL" id="JAQQWL010000005">
    <property type="protein sequence ID" value="KAK8073458.1"/>
    <property type="molecule type" value="Genomic_DNA"/>
</dbReference>
<dbReference type="EC" id="2.5.1.29" evidence="3"/>
<evidence type="ECO:0000256" key="8">
    <source>
        <dbReference type="ARBA" id="ARBA00022842"/>
    </source>
</evidence>
<comment type="catalytic activity">
    <reaction evidence="15">
        <text>isopentenyl diphosphate + (2E,6E)-farnesyl diphosphate = (2E,6E,10E)-geranylgeranyl diphosphate + diphosphate</text>
        <dbReference type="Rhea" id="RHEA:17653"/>
        <dbReference type="ChEBI" id="CHEBI:33019"/>
        <dbReference type="ChEBI" id="CHEBI:58756"/>
        <dbReference type="ChEBI" id="CHEBI:128769"/>
        <dbReference type="ChEBI" id="CHEBI:175763"/>
        <dbReference type="EC" id="2.5.1.29"/>
    </reaction>
</comment>
<evidence type="ECO:0000256" key="1">
    <source>
        <dbReference type="ARBA" id="ARBA00001946"/>
    </source>
</evidence>
<evidence type="ECO:0000256" key="19">
    <source>
        <dbReference type="SAM" id="MobiDB-lite"/>
    </source>
</evidence>
<dbReference type="RefSeq" id="XP_066717933.1">
    <property type="nucleotide sequence ID" value="XM_066855766.1"/>
</dbReference>
<name>A0ABR1VUE2_9PEZI</name>
<evidence type="ECO:0000256" key="2">
    <source>
        <dbReference type="ARBA" id="ARBA00006706"/>
    </source>
</evidence>
<evidence type="ECO:0000256" key="18">
    <source>
        <dbReference type="RuleBase" id="RU004466"/>
    </source>
</evidence>
<dbReference type="InterPro" id="IPR008949">
    <property type="entry name" value="Isoprenoid_synthase_dom_sf"/>
</dbReference>
<proteinExistence type="inferred from homology"/>
<evidence type="ECO:0000256" key="13">
    <source>
        <dbReference type="ARBA" id="ARBA00032873"/>
    </source>
</evidence>
<comment type="cofactor">
    <cofactor evidence="1">
        <name>Mg(2+)</name>
        <dbReference type="ChEBI" id="CHEBI:18420"/>
    </cofactor>
</comment>
<keyword evidence="6 18" id="KW-0808">Transferase</keyword>
<evidence type="ECO:0000256" key="6">
    <source>
        <dbReference type="ARBA" id="ARBA00022679"/>
    </source>
</evidence>
<dbReference type="PANTHER" id="PTHR12001">
    <property type="entry name" value="GERANYLGERANYL PYROPHOSPHATE SYNTHASE"/>
    <property type="match status" value="1"/>
</dbReference>
<dbReference type="PROSITE" id="PS00444">
    <property type="entry name" value="POLYPRENYL_SYNTHASE_2"/>
    <property type="match status" value="1"/>
</dbReference>
<evidence type="ECO:0000256" key="5">
    <source>
        <dbReference type="ARBA" id="ARBA00012833"/>
    </source>
</evidence>
<evidence type="ECO:0000313" key="20">
    <source>
        <dbReference type="EMBL" id="KAK8073458.1"/>
    </source>
</evidence>
<dbReference type="InterPro" id="IPR033749">
    <property type="entry name" value="Polyprenyl_synt_CS"/>
</dbReference>
<evidence type="ECO:0000256" key="17">
    <source>
        <dbReference type="ARBA" id="ARBA00049399"/>
    </source>
</evidence>